<dbReference type="PANTHER" id="PTHR46383">
    <property type="entry name" value="ASPARTATE AMINOTRANSFERASE"/>
    <property type="match status" value="1"/>
</dbReference>
<evidence type="ECO:0000256" key="2">
    <source>
        <dbReference type="ARBA" id="ARBA00007441"/>
    </source>
</evidence>
<accession>A0A1G9B2Q3</accession>
<evidence type="ECO:0000256" key="6">
    <source>
        <dbReference type="ARBA" id="ARBA00022898"/>
    </source>
</evidence>
<name>A0A1G9B2Q3_9RHOB</name>
<evidence type="ECO:0000313" key="10">
    <source>
        <dbReference type="Proteomes" id="UP000199328"/>
    </source>
</evidence>
<dbReference type="AlphaFoldDB" id="A0A1G9B2Q3"/>
<evidence type="ECO:0000256" key="4">
    <source>
        <dbReference type="ARBA" id="ARBA00022576"/>
    </source>
</evidence>
<comment type="catalytic activity">
    <reaction evidence="7">
        <text>L-aspartate + 2-oxoglutarate = oxaloacetate + L-glutamate</text>
        <dbReference type="Rhea" id="RHEA:21824"/>
        <dbReference type="ChEBI" id="CHEBI:16452"/>
        <dbReference type="ChEBI" id="CHEBI:16810"/>
        <dbReference type="ChEBI" id="CHEBI:29985"/>
        <dbReference type="ChEBI" id="CHEBI:29991"/>
        <dbReference type="EC" id="2.6.1.1"/>
    </reaction>
</comment>
<proteinExistence type="inferred from homology"/>
<dbReference type="InterPro" id="IPR004839">
    <property type="entry name" value="Aminotransferase_I/II_large"/>
</dbReference>
<dbReference type="RefSeq" id="WP_092499080.1">
    <property type="nucleotide sequence ID" value="NZ_FNFV01000002.1"/>
</dbReference>
<evidence type="ECO:0000256" key="1">
    <source>
        <dbReference type="ARBA" id="ARBA00001933"/>
    </source>
</evidence>
<dbReference type="NCBIfam" id="NF005732">
    <property type="entry name" value="PRK07550.1"/>
    <property type="match status" value="1"/>
</dbReference>
<evidence type="ECO:0000256" key="3">
    <source>
        <dbReference type="ARBA" id="ARBA00012753"/>
    </source>
</evidence>
<protein>
    <recommendedName>
        <fullName evidence="3">aspartate transaminase</fullName>
        <ecNumber evidence="3">2.6.1.1</ecNumber>
    </recommendedName>
</protein>
<dbReference type="OrthoDB" id="9766084at2"/>
<evidence type="ECO:0000259" key="8">
    <source>
        <dbReference type="Pfam" id="PF00155"/>
    </source>
</evidence>
<dbReference type="EC" id="2.6.1.1" evidence="3"/>
<dbReference type="GO" id="GO:0006520">
    <property type="term" value="P:amino acid metabolic process"/>
    <property type="evidence" value="ECO:0007669"/>
    <property type="project" value="InterPro"/>
</dbReference>
<keyword evidence="4 9" id="KW-0032">Aminotransferase</keyword>
<keyword evidence="5 9" id="KW-0808">Transferase</keyword>
<keyword evidence="10" id="KW-1185">Reference proteome</keyword>
<dbReference type="Pfam" id="PF00155">
    <property type="entry name" value="Aminotran_1_2"/>
    <property type="match status" value="1"/>
</dbReference>
<dbReference type="Gene3D" id="3.40.640.10">
    <property type="entry name" value="Type I PLP-dependent aspartate aminotransferase-like (Major domain)"/>
    <property type="match status" value="1"/>
</dbReference>
<dbReference type="InterPro" id="IPR015421">
    <property type="entry name" value="PyrdxlP-dep_Trfase_major"/>
</dbReference>
<dbReference type="InterPro" id="IPR015424">
    <property type="entry name" value="PyrdxlP-dep_Trfase"/>
</dbReference>
<dbReference type="EMBL" id="FNFV01000002">
    <property type="protein sequence ID" value="SDK33812.1"/>
    <property type="molecule type" value="Genomic_DNA"/>
</dbReference>
<organism evidence="9 10">
    <name type="scientific">Meinhardsimonia xiamenensis</name>
    <dbReference type="NCBI Taxonomy" id="990712"/>
    <lineage>
        <taxon>Bacteria</taxon>
        <taxon>Pseudomonadati</taxon>
        <taxon>Pseudomonadota</taxon>
        <taxon>Alphaproteobacteria</taxon>
        <taxon>Rhodobacterales</taxon>
        <taxon>Paracoccaceae</taxon>
        <taxon>Meinhardsimonia</taxon>
    </lineage>
</organism>
<dbReference type="SUPFAM" id="SSF53383">
    <property type="entry name" value="PLP-dependent transferases"/>
    <property type="match status" value="1"/>
</dbReference>
<dbReference type="GO" id="GO:0030170">
    <property type="term" value="F:pyridoxal phosphate binding"/>
    <property type="evidence" value="ECO:0007669"/>
    <property type="project" value="InterPro"/>
</dbReference>
<dbReference type="PANTHER" id="PTHR46383:SF1">
    <property type="entry name" value="ASPARTATE AMINOTRANSFERASE"/>
    <property type="match status" value="1"/>
</dbReference>
<dbReference type="STRING" id="990712.SAMN05216257_102379"/>
<dbReference type="GO" id="GO:0004069">
    <property type="term" value="F:L-aspartate:2-oxoglutarate aminotransferase activity"/>
    <property type="evidence" value="ECO:0007669"/>
    <property type="project" value="UniProtKB-EC"/>
</dbReference>
<keyword evidence="6" id="KW-0663">Pyridoxal phosphate</keyword>
<reference evidence="10" key="1">
    <citation type="submission" date="2016-10" db="EMBL/GenBank/DDBJ databases">
        <authorList>
            <person name="Varghese N."/>
            <person name="Submissions S."/>
        </authorList>
    </citation>
    <scope>NUCLEOTIDE SEQUENCE [LARGE SCALE GENOMIC DNA]</scope>
    <source>
        <strain evidence="10">CGMCC 1.10789</strain>
    </source>
</reference>
<evidence type="ECO:0000256" key="5">
    <source>
        <dbReference type="ARBA" id="ARBA00022679"/>
    </source>
</evidence>
<sequence length="393" mass="41683">MSAPVNPNMARTARPPIMEVRRWLAETPLPPGLPLLDFSQAAPADPPPEPLRAAMAEAALHEPAAHLYGPVLGLPALRERIAAAWSMAYGGRLGADNVAITAGCNQAFTAALATLAAPGDEVILVSPWYFNHRMALDMAGVRCAALPTGADMLPDPDAAAALIGPATRAIVLVSPNNPAGVEYPPALIRAFFELARAHGLALVLDETYRDFHAGEGAPHDLFTDPGWGETLIQLYSFSKAYRLTGHRVGALVAAPERLVEVEKYLDTVQICAPQIGQRAALWGMEHLCEWLAGERAEILARRAAMEAAFAPLAGWEIAGIGAYFAWVRHPFAGDDSETVARRLLAEAGVLALPGAWFTPAGDAEGARALRVAFANTGAAGIGELARRLEPLAR</sequence>
<dbReference type="CDD" id="cd00609">
    <property type="entry name" value="AAT_like"/>
    <property type="match status" value="1"/>
</dbReference>
<evidence type="ECO:0000256" key="7">
    <source>
        <dbReference type="ARBA" id="ARBA00049185"/>
    </source>
</evidence>
<dbReference type="InterPro" id="IPR050596">
    <property type="entry name" value="AspAT/PAT-like"/>
</dbReference>
<gene>
    <name evidence="9" type="ORF">SAMN05216257_102379</name>
</gene>
<comment type="cofactor">
    <cofactor evidence="1">
        <name>pyridoxal 5'-phosphate</name>
        <dbReference type="ChEBI" id="CHEBI:597326"/>
    </cofactor>
</comment>
<evidence type="ECO:0000313" key="9">
    <source>
        <dbReference type="EMBL" id="SDK33812.1"/>
    </source>
</evidence>
<comment type="similarity">
    <text evidence="2">Belongs to the class-I pyridoxal-phosphate-dependent aminotransferase family.</text>
</comment>
<dbReference type="Proteomes" id="UP000199328">
    <property type="component" value="Unassembled WGS sequence"/>
</dbReference>
<feature type="domain" description="Aminotransferase class I/classII large" evidence="8">
    <location>
        <begin position="36"/>
        <end position="388"/>
    </location>
</feature>